<dbReference type="EMBL" id="JACOPR010000007">
    <property type="protein sequence ID" value="MBC5731445.1"/>
    <property type="molecule type" value="Genomic_DNA"/>
</dbReference>
<evidence type="ECO:0000313" key="3">
    <source>
        <dbReference type="Proteomes" id="UP000660021"/>
    </source>
</evidence>
<feature type="domain" description="ATPase AAA-type core" evidence="1">
    <location>
        <begin position="27"/>
        <end position="326"/>
    </location>
</feature>
<dbReference type="Proteomes" id="UP000660021">
    <property type="component" value="Unassembled WGS sequence"/>
</dbReference>
<dbReference type="InterPro" id="IPR014555">
    <property type="entry name" value="RecF-like"/>
</dbReference>
<accession>A0ABR7HVE3</accession>
<dbReference type="PANTHER" id="PTHR32182:SF22">
    <property type="entry name" value="ATP-DEPENDENT ENDONUCLEASE, OLD FAMILY-RELATED"/>
    <property type="match status" value="1"/>
</dbReference>
<comment type="caution">
    <text evidence="2">The sequence shown here is derived from an EMBL/GenBank/DDBJ whole genome shotgun (WGS) entry which is preliminary data.</text>
</comment>
<dbReference type="PIRSF" id="PIRSF029347">
    <property type="entry name" value="RecF"/>
    <property type="match status" value="1"/>
</dbReference>
<evidence type="ECO:0000259" key="1">
    <source>
        <dbReference type="Pfam" id="PF13304"/>
    </source>
</evidence>
<dbReference type="InterPro" id="IPR003959">
    <property type="entry name" value="ATPase_AAA_core"/>
</dbReference>
<dbReference type="Pfam" id="PF13304">
    <property type="entry name" value="AAA_21"/>
    <property type="match status" value="1"/>
</dbReference>
<sequence>MIAFKSIKLRNWKNFGNVTATLSDRIFVIGANASGKSNFLDSFRFLKDVATDGLQKAVKARGGIEKIRNLNARNPSYVEISVILQELNDGKTTDWQYILQFNYAGGSQGKRDTNISLEKIIKDGEIIKERRYNDSGEDYLSKQFTLLEQPAINGSFRPIYEGFRNISYVNIIPQLIRESDSFIPSNAAEDFYGRNLLETISATPERTRNSRLNVINKVLKMAVPQFSNLSFIPDEKGRPHLQVKYNHFRPQGAYQREDQFSDGTLRLFGIIWAILDGEGLMLLEEPELYLHSEIVKQLPMFIANAQKLKNGGKRQVIISSHSYDLLNTDTIALDEIILLKQGKEDTTIEAADELESVNVKIQAGYTPADAVIPQVAPEGIRDGQLSLFEFN</sequence>
<organism evidence="2 3">
    <name type="scientific">Pseudoflavonifractor hominis</name>
    <dbReference type="NCBI Taxonomy" id="2763059"/>
    <lineage>
        <taxon>Bacteria</taxon>
        <taxon>Bacillati</taxon>
        <taxon>Bacillota</taxon>
        <taxon>Clostridia</taxon>
        <taxon>Eubacteriales</taxon>
        <taxon>Oscillospiraceae</taxon>
        <taxon>Pseudoflavonifractor</taxon>
    </lineage>
</organism>
<dbReference type="SUPFAM" id="SSF52540">
    <property type="entry name" value="P-loop containing nucleoside triphosphate hydrolases"/>
    <property type="match status" value="1"/>
</dbReference>
<dbReference type="InterPro" id="IPR027417">
    <property type="entry name" value="P-loop_NTPase"/>
</dbReference>
<gene>
    <name evidence="2" type="ORF">H8S34_11465</name>
</gene>
<evidence type="ECO:0000313" key="2">
    <source>
        <dbReference type="EMBL" id="MBC5731445.1"/>
    </source>
</evidence>
<keyword evidence="3" id="KW-1185">Reference proteome</keyword>
<proteinExistence type="predicted"/>
<dbReference type="RefSeq" id="WP_186964041.1">
    <property type="nucleotide sequence ID" value="NZ_JACOPR010000007.1"/>
</dbReference>
<dbReference type="Gene3D" id="3.40.50.300">
    <property type="entry name" value="P-loop containing nucleotide triphosphate hydrolases"/>
    <property type="match status" value="1"/>
</dbReference>
<reference evidence="2 3" key="1">
    <citation type="submission" date="2020-08" db="EMBL/GenBank/DDBJ databases">
        <title>Genome public.</title>
        <authorList>
            <person name="Liu C."/>
            <person name="Sun Q."/>
        </authorList>
    </citation>
    <scope>NUCLEOTIDE SEQUENCE [LARGE SCALE GENOMIC DNA]</scope>
    <source>
        <strain evidence="2 3">New-38</strain>
    </source>
</reference>
<dbReference type="PANTHER" id="PTHR32182">
    <property type="entry name" value="DNA REPLICATION AND REPAIR PROTEIN RECF"/>
    <property type="match status" value="1"/>
</dbReference>
<name>A0ABR7HVE3_9FIRM</name>
<protein>
    <submittedName>
        <fullName evidence="2">AAA family ATPase</fullName>
    </submittedName>
</protein>